<dbReference type="SMART" id="SM01390">
    <property type="entry name" value="Ribosomal_S4"/>
    <property type="match status" value="1"/>
</dbReference>
<dbReference type="GO" id="GO:0003735">
    <property type="term" value="F:structural constituent of ribosome"/>
    <property type="evidence" value="ECO:0007669"/>
    <property type="project" value="InterPro"/>
</dbReference>
<evidence type="ECO:0000259" key="9">
    <source>
        <dbReference type="SMART" id="SM01390"/>
    </source>
</evidence>
<feature type="domain" description="Small ribosomal subunit protein uS4 N-terminal" evidence="9">
    <location>
        <begin position="3"/>
        <end position="97"/>
    </location>
</feature>
<evidence type="ECO:0000256" key="3">
    <source>
        <dbReference type="ARBA" id="ARBA00022884"/>
    </source>
</evidence>
<evidence type="ECO:0000256" key="7">
    <source>
        <dbReference type="HAMAP-Rule" id="MF_01306"/>
    </source>
</evidence>
<comment type="subunit">
    <text evidence="7">Part of the 30S ribosomal subunit. Contacts protein S5. The interaction surface between S4 and S5 is involved in control of translational fidelity.</text>
</comment>
<keyword evidence="11" id="KW-1185">Reference proteome</keyword>
<evidence type="ECO:0000256" key="2">
    <source>
        <dbReference type="ARBA" id="ARBA00022730"/>
    </source>
</evidence>
<accession>A0A0F6W976</accession>
<dbReference type="HAMAP" id="MF_01306_B">
    <property type="entry name" value="Ribosomal_uS4_B"/>
    <property type="match status" value="1"/>
</dbReference>
<evidence type="ECO:0000256" key="6">
    <source>
        <dbReference type="ARBA" id="ARBA00035254"/>
    </source>
</evidence>
<comment type="function">
    <text evidence="7">One of the primary rRNA binding proteins, it binds directly to 16S rRNA where it nucleates assembly of the body of the 30S subunit.</text>
</comment>
<sequence>MARYTGPSCKLCRREGEKLFLKGDRCYTDKCAFDRRPYPPGQHGQRRSKATEYGIRLREKQKVRRIYGVLERQFRKYFASADAGKGVTGEALLALLERRLDSVCYRLGFAATRSDGRQLVRHKHVLVNGKTVSIPSYLVRPNDTITIREKSRQKGRIVTALEGVERRGVPEWLSLDKGAFTGKVVSQPVREAITLPIKEQLIVEFYSR</sequence>
<dbReference type="PANTHER" id="PTHR11831">
    <property type="entry name" value="30S 40S RIBOSOMAL PROTEIN"/>
    <property type="match status" value="1"/>
</dbReference>
<dbReference type="Pfam" id="PF00163">
    <property type="entry name" value="Ribosomal_S4"/>
    <property type="match status" value="1"/>
</dbReference>
<dbReference type="GO" id="GO:0006412">
    <property type="term" value="P:translation"/>
    <property type="evidence" value="ECO:0007669"/>
    <property type="project" value="UniProtKB-UniRule"/>
</dbReference>
<feature type="domain" description="RNA-binding S4" evidence="8">
    <location>
        <begin position="98"/>
        <end position="162"/>
    </location>
</feature>
<keyword evidence="4 7" id="KW-0689">Ribosomal protein</keyword>
<dbReference type="InterPro" id="IPR036986">
    <property type="entry name" value="S4_RNA-bd_sf"/>
</dbReference>
<dbReference type="PANTHER" id="PTHR11831:SF4">
    <property type="entry name" value="SMALL RIBOSOMAL SUBUNIT PROTEIN US4M"/>
    <property type="match status" value="1"/>
</dbReference>
<dbReference type="Gene3D" id="1.10.1050.10">
    <property type="entry name" value="Ribosomal Protein S4 Delta 41, Chain A, domain 1"/>
    <property type="match status" value="1"/>
</dbReference>
<dbReference type="GO" id="GO:0019843">
    <property type="term" value="F:rRNA binding"/>
    <property type="evidence" value="ECO:0007669"/>
    <property type="project" value="UniProtKB-UniRule"/>
</dbReference>
<reference evidence="10 11" key="1">
    <citation type="submission" date="2015-03" db="EMBL/GenBank/DDBJ databases">
        <title>Genome assembly of Sandaracinus amylolyticus DSM 53668.</title>
        <authorList>
            <person name="Sharma G."/>
            <person name="Subramanian S."/>
        </authorList>
    </citation>
    <scope>NUCLEOTIDE SEQUENCE [LARGE SCALE GENOMIC DNA]</scope>
    <source>
        <strain evidence="10 11">DSM 53668</strain>
    </source>
</reference>
<evidence type="ECO:0000256" key="4">
    <source>
        <dbReference type="ARBA" id="ARBA00022980"/>
    </source>
</evidence>
<dbReference type="OrthoDB" id="9803672at2"/>
<dbReference type="InterPro" id="IPR005709">
    <property type="entry name" value="Ribosomal_uS4_bac-type"/>
</dbReference>
<evidence type="ECO:0000256" key="1">
    <source>
        <dbReference type="ARBA" id="ARBA00007465"/>
    </source>
</evidence>
<dbReference type="InterPro" id="IPR001912">
    <property type="entry name" value="Ribosomal_uS4_N"/>
</dbReference>
<evidence type="ECO:0000259" key="8">
    <source>
        <dbReference type="SMART" id="SM00363"/>
    </source>
</evidence>
<dbReference type="SUPFAM" id="SSF55174">
    <property type="entry name" value="Alpha-L RNA-binding motif"/>
    <property type="match status" value="1"/>
</dbReference>
<gene>
    <name evidence="7" type="primary">rpsD</name>
    <name evidence="10" type="ORF">DB32_007766</name>
</gene>
<keyword evidence="3 7" id="KW-0694">RNA-binding</keyword>
<dbReference type="InterPro" id="IPR022801">
    <property type="entry name" value="Ribosomal_uS4"/>
</dbReference>
<dbReference type="AlphaFoldDB" id="A0A0F6W976"/>
<dbReference type="EMBL" id="CP011125">
    <property type="protein sequence ID" value="AKF10617.1"/>
    <property type="molecule type" value="Genomic_DNA"/>
</dbReference>
<dbReference type="GO" id="GO:0042274">
    <property type="term" value="P:ribosomal small subunit biogenesis"/>
    <property type="evidence" value="ECO:0007669"/>
    <property type="project" value="TreeGrafter"/>
</dbReference>
<comment type="similarity">
    <text evidence="1 7">Belongs to the universal ribosomal protein uS4 family.</text>
</comment>
<dbReference type="InterPro" id="IPR002942">
    <property type="entry name" value="S4_RNA-bd"/>
</dbReference>
<name>A0A0F6W976_9BACT</name>
<protein>
    <recommendedName>
        <fullName evidence="6 7">Small ribosomal subunit protein uS4</fullName>
    </recommendedName>
</protein>
<dbReference type="Pfam" id="PF01479">
    <property type="entry name" value="S4"/>
    <property type="match status" value="1"/>
</dbReference>
<dbReference type="RefSeq" id="WP_053237566.1">
    <property type="nucleotide sequence ID" value="NZ_CP011125.1"/>
</dbReference>
<dbReference type="NCBIfam" id="TIGR01017">
    <property type="entry name" value="rpsD_bact"/>
    <property type="match status" value="1"/>
</dbReference>
<dbReference type="STRING" id="927083.DB32_007766"/>
<dbReference type="PROSITE" id="PS50889">
    <property type="entry name" value="S4"/>
    <property type="match status" value="1"/>
</dbReference>
<dbReference type="CDD" id="cd00165">
    <property type="entry name" value="S4"/>
    <property type="match status" value="1"/>
</dbReference>
<dbReference type="FunFam" id="1.10.1050.10:FF:000001">
    <property type="entry name" value="30S ribosomal protein S4"/>
    <property type="match status" value="1"/>
</dbReference>
<evidence type="ECO:0000313" key="10">
    <source>
        <dbReference type="EMBL" id="AKF10617.1"/>
    </source>
</evidence>
<dbReference type="KEGG" id="samy:DB32_007766"/>
<dbReference type="SMART" id="SM00363">
    <property type="entry name" value="S4"/>
    <property type="match status" value="1"/>
</dbReference>
<dbReference type="GO" id="GO:0015935">
    <property type="term" value="C:small ribosomal subunit"/>
    <property type="evidence" value="ECO:0007669"/>
    <property type="project" value="InterPro"/>
</dbReference>
<keyword evidence="5 7" id="KW-0687">Ribonucleoprotein</keyword>
<comment type="function">
    <text evidence="7">With S5 and S12 plays an important role in translational accuracy.</text>
</comment>
<organism evidence="10 11">
    <name type="scientific">Sandaracinus amylolyticus</name>
    <dbReference type="NCBI Taxonomy" id="927083"/>
    <lineage>
        <taxon>Bacteria</taxon>
        <taxon>Pseudomonadati</taxon>
        <taxon>Myxococcota</taxon>
        <taxon>Polyangia</taxon>
        <taxon>Polyangiales</taxon>
        <taxon>Sandaracinaceae</taxon>
        <taxon>Sandaracinus</taxon>
    </lineage>
</organism>
<dbReference type="NCBIfam" id="NF003717">
    <property type="entry name" value="PRK05327.1"/>
    <property type="match status" value="1"/>
</dbReference>
<proteinExistence type="inferred from homology"/>
<evidence type="ECO:0000256" key="5">
    <source>
        <dbReference type="ARBA" id="ARBA00023274"/>
    </source>
</evidence>
<dbReference type="Gene3D" id="3.10.290.10">
    <property type="entry name" value="RNA-binding S4 domain"/>
    <property type="match status" value="1"/>
</dbReference>
<dbReference type="FunFam" id="3.10.290.10:FF:000001">
    <property type="entry name" value="30S ribosomal protein S4"/>
    <property type="match status" value="1"/>
</dbReference>
<keyword evidence="2 7" id="KW-0699">rRNA-binding</keyword>
<dbReference type="Proteomes" id="UP000034883">
    <property type="component" value="Chromosome"/>
</dbReference>
<evidence type="ECO:0000313" key="11">
    <source>
        <dbReference type="Proteomes" id="UP000034883"/>
    </source>
</evidence>